<evidence type="ECO:0000256" key="4">
    <source>
        <dbReference type="ARBA" id="ARBA00023136"/>
    </source>
</evidence>
<dbReference type="PANTHER" id="PTHR35738:SF3">
    <property type="entry name" value="OS05G0577800 PROTEIN"/>
    <property type="match status" value="1"/>
</dbReference>
<comment type="caution">
    <text evidence="7">The sequence shown here is derived from an EMBL/GenBank/DDBJ whole genome shotgun (WGS) entry which is preliminary data.</text>
</comment>
<dbReference type="Proteomes" id="UP000553632">
    <property type="component" value="Unassembled WGS sequence"/>
</dbReference>
<dbReference type="PANTHER" id="PTHR35738">
    <property type="entry name" value="OS05G0577800 PROTEIN"/>
    <property type="match status" value="1"/>
</dbReference>
<dbReference type="InterPro" id="IPR018499">
    <property type="entry name" value="Tetraspanin/Peripherin"/>
</dbReference>
<evidence type="ECO:0000256" key="5">
    <source>
        <dbReference type="SAM" id="MobiDB-lite"/>
    </source>
</evidence>
<evidence type="ECO:0000313" key="7">
    <source>
        <dbReference type="EMBL" id="KAF4743180.1"/>
    </source>
</evidence>
<dbReference type="GO" id="GO:0016020">
    <property type="term" value="C:membrane"/>
    <property type="evidence" value="ECO:0007669"/>
    <property type="project" value="UniProtKB-SubCell"/>
</dbReference>
<gene>
    <name evidence="7" type="ORF">FOZ63_017493</name>
</gene>
<evidence type="ECO:0000313" key="8">
    <source>
        <dbReference type="Proteomes" id="UP000553632"/>
    </source>
</evidence>
<dbReference type="Pfam" id="PF00335">
    <property type="entry name" value="Tetraspanin"/>
    <property type="match status" value="1"/>
</dbReference>
<feature type="transmembrane region" description="Helical" evidence="6">
    <location>
        <begin position="12"/>
        <end position="33"/>
    </location>
</feature>
<reference evidence="7 8" key="1">
    <citation type="submission" date="2020-04" db="EMBL/GenBank/DDBJ databases">
        <title>Perkinsus olseni comparative genomics.</title>
        <authorList>
            <person name="Bogema D.R."/>
        </authorList>
    </citation>
    <scope>NUCLEOTIDE SEQUENCE [LARGE SCALE GENOMIC DNA]</scope>
    <source>
        <strain evidence="7 8">ATCC PRA-207</strain>
    </source>
</reference>
<keyword evidence="8" id="KW-1185">Reference proteome</keyword>
<dbReference type="PRINTS" id="PR00259">
    <property type="entry name" value="TMFOUR"/>
</dbReference>
<accession>A0A7J6TFP4</accession>
<comment type="subcellular location">
    <subcellularLocation>
        <location evidence="1">Membrane</location>
        <topology evidence="1">Multi-pass membrane protein</topology>
    </subcellularLocation>
</comment>
<feature type="transmembrane region" description="Helical" evidence="6">
    <location>
        <begin position="45"/>
        <end position="66"/>
    </location>
</feature>
<name>A0A7J6TFP4_PEROL</name>
<proteinExistence type="predicted"/>
<dbReference type="Gene3D" id="2.40.160.10">
    <property type="entry name" value="Porin"/>
    <property type="match status" value="1"/>
</dbReference>
<evidence type="ECO:0000256" key="2">
    <source>
        <dbReference type="ARBA" id="ARBA00022692"/>
    </source>
</evidence>
<keyword evidence="4 6" id="KW-0472">Membrane</keyword>
<keyword evidence="3 6" id="KW-1133">Transmembrane helix</keyword>
<evidence type="ECO:0000256" key="1">
    <source>
        <dbReference type="ARBA" id="ARBA00004141"/>
    </source>
</evidence>
<evidence type="ECO:0000256" key="3">
    <source>
        <dbReference type="ARBA" id="ARBA00022989"/>
    </source>
</evidence>
<organism evidence="7 8">
    <name type="scientific">Perkinsus olseni</name>
    <name type="common">Perkinsus atlanticus</name>
    <dbReference type="NCBI Taxonomy" id="32597"/>
    <lineage>
        <taxon>Eukaryota</taxon>
        <taxon>Sar</taxon>
        <taxon>Alveolata</taxon>
        <taxon>Perkinsozoa</taxon>
        <taxon>Perkinsea</taxon>
        <taxon>Perkinsida</taxon>
        <taxon>Perkinsidae</taxon>
        <taxon>Perkinsus</taxon>
    </lineage>
</organism>
<evidence type="ECO:0000256" key="6">
    <source>
        <dbReference type="SAM" id="Phobius"/>
    </source>
</evidence>
<feature type="transmembrane region" description="Helical" evidence="6">
    <location>
        <begin position="228"/>
        <end position="256"/>
    </location>
</feature>
<dbReference type="InterPro" id="IPR023614">
    <property type="entry name" value="Porin_dom_sf"/>
</dbReference>
<keyword evidence="2 6" id="KW-0812">Transmembrane</keyword>
<feature type="transmembrane region" description="Helical" evidence="6">
    <location>
        <begin position="78"/>
        <end position="102"/>
    </location>
</feature>
<sequence>MGCCNSCSKTINYIYNFFLFALGGVVAGIAIWYLQSDWRDLMQVWWVWIAMFIGFIMIIFALLACLATKKQNRCMLIVFWLVTAALLCLFVIVACGASAFYATSTNLRHMGPGQLNYLGGSNKHAYDHIREGYGKVFRDDNCDVTCTPGDVFVKCDQVTCDHDDIEDRMQKWITSGTTLNDDDYIMQGSNAYNQCMRESLHADGIDGDEAAAAGFCASNVEVIQTVSYYALGALIGLWVVAFFTLPPAIFTCVLIWGKKNHKHSQDEAQPATVTSVQVPPSGVKVVEIRGGPWWAPARNWLAYVVVYFLFVNFVSSASDSEESEAVKEPSFVLVPPRFRTVIDDSVERFTKPLSQHLLMQRPRQRVLNENIAEAAHLSFSVAPEQPPFAKVEANVTIPYSVDLKGAVTKVDDLDTGTDGLQIRASLPAGGPWSPLNAAGSVRLTTSGGLSASGFISRPIGLKDEGTAAVFGTLGQGKTAEDNNIGLRVDYTDASYGVCLGSSHHSASPLASAGSSTATSTTSESCGVSGSSVASSSSTITEDVASPLFSGWLWGRTQFGLSAGIQAAVSMNGEPSGYRCVGAFSSASSGDSNYIPSGGDYQLVGEYNSATKSVTAAYHQLIVMQRKCYNILEDKHIAAVANYVDLAVEATRHGDTGKSEIAVGASWQPNRTWLLKARLSTVAGVGVTVAAKSWTQMSGVIAATVGMRGTGPYLGLRCHFQNWGSEAFGKAGGDSSPIGNKWAPLDE</sequence>
<feature type="transmembrane region" description="Helical" evidence="6">
    <location>
        <begin position="300"/>
        <end position="318"/>
    </location>
</feature>
<dbReference type="EMBL" id="JABANO010011618">
    <property type="protein sequence ID" value="KAF4743180.1"/>
    <property type="molecule type" value="Genomic_DNA"/>
</dbReference>
<protein>
    <submittedName>
        <fullName evidence="7">Uncharacterized protein</fullName>
    </submittedName>
</protein>
<feature type="region of interest" description="Disordered" evidence="5">
    <location>
        <begin position="509"/>
        <end position="534"/>
    </location>
</feature>
<dbReference type="AlphaFoldDB" id="A0A7J6TFP4"/>